<dbReference type="Proteomes" id="UP001608902">
    <property type="component" value="Unassembled WGS sequence"/>
</dbReference>
<dbReference type="InterPro" id="IPR024977">
    <property type="entry name" value="Apc4-like_WD40_dom"/>
</dbReference>
<gene>
    <name evidence="6" type="ORF">AB6A40_005752</name>
</gene>
<proteinExistence type="inferred from homology"/>
<feature type="repeat" description="WD" evidence="4">
    <location>
        <begin position="58"/>
        <end position="99"/>
    </location>
</feature>
<dbReference type="Pfam" id="PF00400">
    <property type="entry name" value="WD40"/>
    <property type="match status" value="7"/>
</dbReference>
<feature type="repeat" description="WD" evidence="4">
    <location>
        <begin position="536"/>
        <end position="577"/>
    </location>
</feature>
<comment type="similarity">
    <text evidence="3">Belongs to the WD repeat AIP1 family.</text>
</comment>
<dbReference type="InterPro" id="IPR015943">
    <property type="entry name" value="WD40/YVTN_repeat-like_dom_sf"/>
</dbReference>
<dbReference type="AlphaFoldDB" id="A0ABD6EGC4"/>
<organism evidence="6 7">
    <name type="scientific">Gnathostoma spinigerum</name>
    <dbReference type="NCBI Taxonomy" id="75299"/>
    <lineage>
        <taxon>Eukaryota</taxon>
        <taxon>Metazoa</taxon>
        <taxon>Ecdysozoa</taxon>
        <taxon>Nematoda</taxon>
        <taxon>Chromadorea</taxon>
        <taxon>Rhabditida</taxon>
        <taxon>Spirurina</taxon>
        <taxon>Gnathostomatomorpha</taxon>
        <taxon>Gnathostomatoidea</taxon>
        <taxon>Gnathostomatidae</taxon>
        <taxon>Gnathostoma</taxon>
    </lineage>
</organism>
<dbReference type="PROSITE" id="PS00678">
    <property type="entry name" value="WD_REPEATS_1"/>
    <property type="match status" value="2"/>
</dbReference>
<dbReference type="FunFam" id="2.130.10.10:FF:000102">
    <property type="entry name" value="Actin-interacting protein 1"/>
    <property type="match status" value="1"/>
</dbReference>
<dbReference type="PROSITE" id="PS50082">
    <property type="entry name" value="WD_REPEATS_2"/>
    <property type="match status" value="4"/>
</dbReference>
<dbReference type="InterPro" id="IPR036322">
    <property type="entry name" value="WD40_repeat_dom_sf"/>
</dbReference>
<dbReference type="SMART" id="SM00320">
    <property type="entry name" value="WD40"/>
    <property type="match status" value="11"/>
</dbReference>
<dbReference type="Gene3D" id="2.130.10.10">
    <property type="entry name" value="YVTN repeat-like/Quinoprotein amine dehydrogenase"/>
    <property type="match status" value="2"/>
</dbReference>
<dbReference type="InterPro" id="IPR001680">
    <property type="entry name" value="WD40_rpt"/>
</dbReference>
<reference evidence="6 7" key="1">
    <citation type="submission" date="2024-08" db="EMBL/GenBank/DDBJ databases">
        <title>Gnathostoma spinigerum genome.</title>
        <authorList>
            <person name="Gonzalez-Bertolin B."/>
            <person name="Monzon S."/>
            <person name="Zaballos A."/>
            <person name="Jimenez P."/>
            <person name="Dekumyoy P."/>
            <person name="Varona S."/>
            <person name="Cuesta I."/>
            <person name="Sumanam S."/>
            <person name="Adisakwattana P."/>
            <person name="Gasser R.B."/>
            <person name="Hernandez-Gonzalez A."/>
            <person name="Young N.D."/>
            <person name="Perteguer M.J."/>
        </authorList>
    </citation>
    <scope>NUCLEOTIDE SEQUENCE [LARGE SCALE GENOMIC DNA]</scope>
    <source>
        <strain evidence="6">AL3</strain>
        <tissue evidence="6">Liver</tissue>
    </source>
</reference>
<feature type="repeat" description="WD" evidence="4">
    <location>
        <begin position="238"/>
        <end position="279"/>
    </location>
</feature>
<dbReference type="PANTHER" id="PTHR19856:SF0">
    <property type="entry name" value="WD REPEAT-CONTAINING PROTEIN 1"/>
    <property type="match status" value="1"/>
</dbReference>
<evidence type="ECO:0000256" key="1">
    <source>
        <dbReference type="ARBA" id="ARBA00022574"/>
    </source>
</evidence>
<dbReference type="SUPFAM" id="SSF50978">
    <property type="entry name" value="WD40 repeat-like"/>
    <property type="match status" value="2"/>
</dbReference>
<keyword evidence="2" id="KW-0677">Repeat</keyword>
<feature type="repeat" description="WD" evidence="4">
    <location>
        <begin position="323"/>
        <end position="364"/>
    </location>
</feature>
<sequence length="616" mass="66854">MATENEYERIATFASLPRTTRGLPLVLGASPDGKKYVYCNGNSVFIRSIEHPSDCDIYTEHSTATTVAKFSPSGYYIASADQSGKVRIWDTTQSTHILKSEFAVISGAIRDIAWSEDSKRVAVVGDGRERFGHVFLFDTGTSNGNLSGQSRPMSSIDFRPARPYRLISGSEDNTVAIFEGPPFKFKSLFYEHTRFVHCVRYNSKGSLFASGGADCRLILYEGVEGGKTGQFIDPNCKQCAHDGGIFSICWSPDDMFIASASGDKTVKVWNVSTLSLERTFSFGTAIEDQQLAVLWTKCGLISVSLSGFVNYLDFDNSKIASVVHGHNKPVTAIAVTPDKNYVFTADFEGHITRWQLPKGNTVRLTPAIHKSQVSGLVCLSSGELVSVGWDDTVAFSSAVTDECNPVHSTTIKLTSQPRGVASSADGNVVAVACQKNITIILKRSEVRDNPIKFEASCISLCSECGTIAVGSQDCKVRIYNLGGGNLVEIKSLEHSGAITSVAWSPDGKYLVATDASRKVVPYSVENDFAVASDKAWTFHSARVNCSSWSDNSRYVATGGIDTNVIIWDVKQSDEHPLIIQGAHATSPINGVVWTSSDSVLSAGQDSVLKIWKMRVL</sequence>
<feature type="domain" description="Anaphase-promoting complex subunit 4-like WD40" evidence="5">
    <location>
        <begin position="459"/>
        <end position="528"/>
    </location>
</feature>
<protein>
    <recommendedName>
        <fullName evidence="5">Anaphase-promoting complex subunit 4-like WD40 domain-containing protein</fullName>
    </recommendedName>
</protein>
<dbReference type="PROSITE" id="PS50294">
    <property type="entry name" value="WD_REPEATS_REGION"/>
    <property type="match status" value="4"/>
</dbReference>
<dbReference type="CDD" id="cd00200">
    <property type="entry name" value="WD40"/>
    <property type="match status" value="1"/>
</dbReference>
<accession>A0ABD6EGC4</accession>
<evidence type="ECO:0000313" key="7">
    <source>
        <dbReference type="Proteomes" id="UP001608902"/>
    </source>
</evidence>
<dbReference type="InterPro" id="IPR020472">
    <property type="entry name" value="WD40_PAC1"/>
</dbReference>
<evidence type="ECO:0000256" key="4">
    <source>
        <dbReference type="PROSITE-ProRule" id="PRU00221"/>
    </source>
</evidence>
<evidence type="ECO:0000256" key="3">
    <source>
        <dbReference type="ARBA" id="ARBA00038366"/>
    </source>
</evidence>
<evidence type="ECO:0000259" key="5">
    <source>
        <dbReference type="Pfam" id="PF12894"/>
    </source>
</evidence>
<dbReference type="PRINTS" id="PR00320">
    <property type="entry name" value="GPROTEINBRPT"/>
</dbReference>
<name>A0ABD6EGC4_9BILA</name>
<evidence type="ECO:0000256" key="2">
    <source>
        <dbReference type="ARBA" id="ARBA00022737"/>
    </source>
</evidence>
<keyword evidence="7" id="KW-1185">Reference proteome</keyword>
<comment type="caution">
    <text evidence="6">The sequence shown here is derived from an EMBL/GenBank/DDBJ whole genome shotgun (WGS) entry which is preliminary data.</text>
</comment>
<dbReference type="PANTHER" id="PTHR19856">
    <property type="entry name" value="WD-REPEATCONTAINING PROTEIN WDR1"/>
    <property type="match status" value="1"/>
</dbReference>
<dbReference type="InterPro" id="IPR019775">
    <property type="entry name" value="WD40_repeat_CS"/>
</dbReference>
<evidence type="ECO:0000313" key="6">
    <source>
        <dbReference type="EMBL" id="MFH4979043.1"/>
    </source>
</evidence>
<dbReference type="EMBL" id="JBGFUD010003779">
    <property type="protein sequence ID" value="MFH4979043.1"/>
    <property type="molecule type" value="Genomic_DNA"/>
</dbReference>
<keyword evidence="1 4" id="KW-0853">WD repeat</keyword>
<dbReference type="Pfam" id="PF12894">
    <property type="entry name" value="ANAPC4_WD40"/>
    <property type="match status" value="1"/>
</dbReference>